<comment type="caution">
    <text evidence="1">The sequence shown here is derived from an EMBL/GenBank/DDBJ whole genome shotgun (WGS) entry which is preliminary data.</text>
</comment>
<sequence>MPYGSEDDLNRFLFPGIFDSQQNHTTATLLQLIVPSPTSRIFSGLDLKDEERKYSNFSFQPQLRLWWSQFAASSLHHGQGLSRLKQNRGQHMLLSCINIMDGSDFCKVLFWKVWGVYGLTIQNQRIVSKKLQLSQSSIF</sequence>
<proteinExistence type="predicted"/>
<reference evidence="1 2" key="2">
    <citation type="journal article" date="2022" name="Mol. Ecol. Resour.">
        <title>The genomes of chicory, endive, great burdock and yacon provide insights into Asteraceae paleo-polyploidization history and plant inulin production.</title>
        <authorList>
            <person name="Fan W."/>
            <person name="Wang S."/>
            <person name="Wang H."/>
            <person name="Wang A."/>
            <person name="Jiang F."/>
            <person name="Liu H."/>
            <person name="Zhao H."/>
            <person name="Xu D."/>
            <person name="Zhang Y."/>
        </authorList>
    </citation>
    <scope>NUCLEOTIDE SEQUENCE [LARGE SCALE GENOMIC DNA]</scope>
    <source>
        <strain evidence="2">cv. Yunnan</strain>
        <tissue evidence="1">Leaves</tissue>
    </source>
</reference>
<protein>
    <submittedName>
        <fullName evidence="1">Uncharacterized protein</fullName>
    </submittedName>
</protein>
<reference evidence="2" key="1">
    <citation type="journal article" date="2022" name="Mol. Ecol. Resour.">
        <title>The genomes of chicory, endive, great burdock and yacon provide insights into Asteraceae palaeo-polyploidization history and plant inulin production.</title>
        <authorList>
            <person name="Fan W."/>
            <person name="Wang S."/>
            <person name="Wang H."/>
            <person name="Wang A."/>
            <person name="Jiang F."/>
            <person name="Liu H."/>
            <person name="Zhao H."/>
            <person name="Xu D."/>
            <person name="Zhang Y."/>
        </authorList>
    </citation>
    <scope>NUCLEOTIDE SEQUENCE [LARGE SCALE GENOMIC DNA]</scope>
    <source>
        <strain evidence="2">cv. Yunnan</strain>
    </source>
</reference>
<gene>
    <name evidence="1" type="ORF">L1987_11454</name>
</gene>
<dbReference type="EMBL" id="CM042021">
    <property type="protein sequence ID" value="KAI3817658.1"/>
    <property type="molecule type" value="Genomic_DNA"/>
</dbReference>
<evidence type="ECO:0000313" key="1">
    <source>
        <dbReference type="EMBL" id="KAI3817658.1"/>
    </source>
</evidence>
<accession>A0ACB9JB05</accession>
<organism evidence="1 2">
    <name type="scientific">Smallanthus sonchifolius</name>
    <dbReference type="NCBI Taxonomy" id="185202"/>
    <lineage>
        <taxon>Eukaryota</taxon>
        <taxon>Viridiplantae</taxon>
        <taxon>Streptophyta</taxon>
        <taxon>Embryophyta</taxon>
        <taxon>Tracheophyta</taxon>
        <taxon>Spermatophyta</taxon>
        <taxon>Magnoliopsida</taxon>
        <taxon>eudicotyledons</taxon>
        <taxon>Gunneridae</taxon>
        <taxon>Pentapetalae</taxon>
        <taxon>asterids</taxon>
        <taxon>campanulids</taxon>
        <taxon>Asterales</taxon>
        <taxon>Asteraceae</taxon>
        <taxon>Asteroideae</taxon>
        <taxon>Heliantheae alliance</taxon>
        <taxon>Millerieae</taxon>
        <taxon>Smallanthus</taxon>
    </lineage>
</organism>
<evidence type="ECO:0000313" key="2">
    <source>
        <dbReference type="Proteomes" id="UP001056120"/>
    </source>
</evidence>
<keyword evidence="2" id="KW-1185">Reference proteome</keyword>
<dbReference type="Proteomes" id="UP001056120">
    <property type="component" value="Linkage Group LG04"/>
</dbReference>
<name>A0ACB9JB05_9ASTR</name>